<reference evidence="1" key="2">
    <citation type="journal article" date="2020" name="Nat. Commun.">
        <title>Large-scale genome sequencing of mycorrhizal fungi provides insights into the early evolution of symbiotic traits.</title>
        <authorList>
            <person name="Miyauchi S."/>
            <person name="Kiss E."/>
            <person name="Kuo A."/>
            <person name="Drula E."/>
            <person name="Kohler A."/>
            <person name="Sanchez-Garcia M."/>
            <person name="Morin E."/>
            <person name="Andreopoulos B."/>
            <person name="Barry K.W."/>
            <person name="Bonito G."/>
            <person name="Buee M."/>
            <person name="Carver A."/>
            <person name="Chen C."/>
            <person name="Cichocki N."/>
            <person name="Clum A."/>
            <person name="Culley D."/>
            <person name="Crous P.W."/>
            <person name="Fauchery L."/>
            <person name="Girlanda M."/>
            <person name="Hayes R.D."/>
            <person name="Keri Z."/>
            <person name="LaButti K."/>
            <person name="Lipzen A."/>
            <person name="Lombard V."/>
            <person name="Magnuson J."/>
            <person name="Maillard F."/>
            <person name="Murat C."/>
            <person name="Nolan M."/>
            <person name="Ohm R.A."/>
            <person name="Pangilinan J."/>
            <person name="Pereira M.F."/>
            <person name="Perotto S."/>
            <person name="Peter M."/>
            <person name="Pfister S."/>
            <person name="Riley R."/>
            <person name="Sitrit Y."/>
            <person name="Stielow J.B."/>
            <person name="Szollosi G."/>
            <person name="Zifcakova L."/>
            <person name="Stursova M."/>
            <person name="Spatafora J.W."/>
            <person name="Tedersoo L."/>
            <person name="Vaario L.M."/>
            <person name="Yamada A."/>
            <person name="Yan M."/>
            <person name="Wang P."/>
            <person name="Xu J."/>
            <person name="Bruns T."/>
            <person name="Baldrian P."/>
            <person name="Vilgalys R."/>
            <person name="Dunand C."/>
            <person name="Henrissat B."/>
            <person name="Grigoriev I.V."/>
            <person name="Hibbett D."/>
            <person name="Nagy L.G."/>
            <person name="Martin F.M."/>
        </authorList>
    </citation>
    <scope>NUCLEOTIDE SEQUENCE</scope>
    <source>
        <strain evidence="1">P2</strain>
    </source>
</reference>
<organism evidence="1 2">
    <name type="scientific">Thelephora ganbajun</name>
    <name type="common">Ganba fungus</name>
    <dbReference type="NCBI Taxonomy" id="370292"/>
    <lineage>
        <taxon>Eukaryota</taxon>
        <taxon>Fungi</taxon>
        <taxon>Dikarya</taxon>
        <taxon>Basidiomycota</taxon>
        <taxon>Agaricomycotina</taxon>
        <taxon>Agaricomycetes</taxon>
        <taxon>Thelephorales</taxon>
        <taxon>Thelephoraceae</taxon>
        <taxon>Thelephora</taxon>
    </lineage>
</organism>
<protein>
    <submittedName>
        <fullName evidence="1">MFS general substrate transporter</fullName>
    </submittedName>
</protein>
<dbReference type="Proteomes" id="UP000886501">
    <property type="component" value="Unassembled WGS sequence"/>
</dbReference>
<accession>A0ACB6ZR90</accession>
<comment type="caution">
    <text evidence="1">The sequence shown here is derived from an EMBL/GenBank/DDBJ whole genome shotgun (WGS) entry which is preliminary data.</text>
</comment>
<reference evidence="1" key="1">
    <citation type="submission" date="2019-10" db="EMBL/GenBank/DDBJ databases">
        <authorList>
            <consortium name="DOE Joint Genome Institute"/>
            <person name="Kuo A."/>
            <person name="Miyauchi S."/>
            <person name="Kiss E."/>
            <person name="Drula E."/>
            <person name="Kohler A."/>
            <person name="Sanchez-Garcia M."/>
            <person name="Andreopoulos B."/>
            <person name="Barry K.W."/>
            <person name="Bonito G."/>
            <person name="Buee M."/>
            <person name="Carver A."/>
            <person name="Chen C."/>
            <person name="Cichocki N."/>
            <person name="Clum A."/>
            <person name="Culley D."/>
            <person name="Crous P.W."/>
            <person name="Fauchery L."/>
            <person name="Girlanda M."/>
            <person name="Hayes R."/>
            <person name="Keri Z."/>
            <person name="Labutti K."/>
            <person name="Lipzen A."/>
            <person name="Lombard V."/>
            <person name="Magnuson J."/>
            <person name="Maillard F."/>
            <person name="Morin E."/>
            <person name="Murat C."/>
            <person name="Nolan M."/>
            <person name="Ohm R."/>
            <person name="Pangilinan J."/>
            <person name="Pereira M."/>
            <person name="Perotto S."/>
            <person name="Peter M."/>
            <person name="Riley R."/>
            <person name="Sitrit Y."/>
            <person name="Stielow B."/>
            <person name="Szollosi G."/>
            <person name="Zifcakova L."/>
            <person name="Stursova M."/>
            <person name="Spatafora J.W."/>
            <person name="Tedersoo L."/>
            <person name="Vaario L.-M."/>
            <person name="Yamada A."/>
            <person name="Yan M."/>
            <person name="Wang P."/>
            <person name="Xu J."/>
            <person name="Bruns T."/>
            <person name="Baldrian P."/>
            <person name="Vilgalys R."/>
            <person name="Henrissat B."/>
            <person name="Grigoriev I.V."/>
            <person name="Hibbett D."/>
            <person name="Nagy L.G."/>
            <person name="Martin F.M."/>
        </authorList>
    </citation>
    <scope>NUCLEOTIDE SEQUENCE</scope>
    <source>
        <strain evidence="1">P2</strain>
    </source>
</reference>
<evidence type="ECO:0000313" key="2">
    <source>
        <dbReference type="Proteomes" id="UP000886501"/>
    </source>
</evidence>
<name>A0ACB6ZR90_THEGA</name>
<dbReference type="EMBL" id="MU117971">
    <property type="protein sequence ID" value="KAF9652049.1"/>
    <property type="molecule type" value="Genomic_DNA"/>
</dbReference>
<keyword evidence="2" id="KW-1185">Reference proteome</keyword>
<gene>
    <name evidence="1" type="ORF">BDM02DRAFT_3089996</name>
</gene>
<proteinExistence type="predicted"/>
<evidence type="ECO:0000313" key="1">
    <source>
        <dbReference type="EMBL" id="KAF9652049.1"/>
    </source>
</evidence>
<sequence length="552" mass="59232">MSSTSRPHSSPSSSPSTGLFSPARVTTLLVSVLVALCSGTNYVYSAYGPQLGVRLGLSHMQQNLVGLGGNAGTYGTGPLHGKLVDARGPRLSLVIASFALSVGYLGTKMIFDAGLKEGQERAPTMIVALLIICGFLTGNGGAGGAAGSLNTVAKSFPEHMRTSFTGLVLSGFGLSAFLFSTIAHSFFPGNTSDFLLVLAIGTSLPMILGWLFVHPIPLPTPNSVNAPEDGIPVPRIASTRRSYFEGGDGSNMRLLPDNEFEYDETYVQPSRRHTRVVSIANCGEVGTGVLSGNELPDISGKELFMNLKFWLLFSITSLLSGVGLMWINNVGLVAQSLYAKGTPIYDEVESFKFQTLQVSAVSVMNCVGRISIGIFADFVKNRMGVRRAYCISLVAMLFFISQLVAMSIVDVKELWKASSLVGFSYGAMFGLFPTITIDWFGMPHFSENWGLVALSPMIGGNIFSMTFGRNLDSHTSHSGESDLPPTTSPDTTIHAQCMEGVECYIWSLKLTTWACVLAFGLAVWAGYKDWKKSREGEKDGGYRPVLGSDSRG</sequence>